<accession>A0AAD9U1P1</accession>
<name>A0AAD9U1P1_9ROSI</name>
<organism evidence="1 2">
    <name type="scientific">Dipteronia dyeriana</name>
    <dbReference type="NCBI Taxonomy" id="168575"/>
    <lineage>
        <taxon>Eukaryota</taxon>
        <taxon>Viridiplantae</taxon>
        <taxon>Streptophyta</taxon>
        <taxon>Embryophyta</taxon>
        <taxon>Tracheophyta</taxon>
        <taxon>Spermatophyta</taxon>
        <taxon>Magnoliopsida</taxon>
        <taxon>eudicotyledons</taxon>
        <taxon>Gunneridae</taxon>
        <taxon>Pentapetalae</taxon>
        <taxon>rosids</taxon>
        <taxon>malvids</taxon>
        <taxon>Sapindales</taxon>
        <taxon>Sapindaceae</taxon>
        <taxon>Hippocastanoideae</taxon>
        <taxon>Acereae</taxon>
        <taxon>Dipteronia</taxon>
    </lineage>
</organism>
<dbReference type="AlphaFoldDB" id="A0AAD9U1P1"/>
<gene>
    <name evidence="1" type="ORF">Ddye_021228</name>
</gene>
<keyword evidence="2" id="KW-1185">Reference proteome</keyword>
<evidence type="ECO:0008006" key="3">
    <source>
        <dbReference type="Google" id="ProtNLM"/>
    </source>
</evidence>
<protein>
    <recommendedName>
        <fullName evidence="3">Reverse transcriptase zinc-binding domain-containing protein</fullName>
    </recommendedName>
</protein>
<dbReference type="EMBL" id="JANJYI010000006">
    <property type="protein sequence ID" value="KAK2646033.1"/>
    <property type="molecule type" value="Genomic_DNA"/>
</dbReference>
<comment type="caution">
    <text evidence="1">The sequence shown here is derived from an EMBL/GenBank/DDBJ whole genome shotgun (WGS) entry which is preliminary data.</text>
</comment>
<reference evidence="1" key="1">
    <citation type="journal article" date="2023" name="Plant J.">
        <title>Genome sequences and population genomics provide insights into the demographic history, inbreeding, and mutation load of two 'living fossil' tree species of Dipteronia.</title>
        <authorList>
            <person name="Feng Y."/>
            <person name="Comes H.P."/>
            <person name="Chen J."/>
            <person name="Zhu S."/>
            <person name="Lu R."/>
            <person name="Zhang X."/>
            <person name="Li P."/>
            <person name="Qiu J."/>
            <person name="Olsen K.M."/>
            <person name="Qiu Y."/>
        </authorList>
    </citation>
    <scope>NUCLEOTIDE SEQUENCE</scope>
    <source>
        <strain evidence="1">KIB01</strain>
    </source>
</reference>
<evidence type="ECO:0000313" key="1">
    <source>
        <dbReference type="EMBL" id="KAK2646033.1"/>
    </source>
</evidence>
<proteinExistence type="predicted"/>
<sequence>MSLFRLPKGLVYELHKLCIRFWWGSSDENCKLHWCSWKKPCHTKVSVLKPPTSEWNEELIRASFFPSDADLILSLPCSTPSMADSVMWHYEKLGFFSVKSGYLFRNNVWSNPNYSGLNSAVSWWKFLWRMKIPSKVKALAMKRGLQLAHHALSNLMVVNLVKVPGMMVSHVSKLGC</sequence>
<evidence type="ECO:0000313" key="2">
    <source>
        <dbReference type="Proteomes" id="UP001280121"/>
    </source>
</evidence>
<dbReference type="Proteomes" id="UP001280121">
    <property type="component" value="Unassembled WGS sequence"/>
</dbReference>